<dbReference type="PANTHER" id="PTHR13396:SF5">
    <property type="entry name" value="NEDD4 FAMILY INTERACTING PROTEIN"/>
    <property type="match status" value="1"/>
</dbReference>
<evidence type="ECO:0000256" key="2">
    <source>
        <dbReference type="ARBA" id="ARBA00022692"/>
    </source>
</evidence>
<dbReference type="GO" id="GO:0048471">
    <property type="term" value="C:perinuclear region of cytoplasm"/>
    <property type="evidence" value="ECO:0007669"/>
    <property type="project" value="TreeGrafter"/>
</dbReference>
<proteinExistence type="predicted"/>
<evidence type="ECO:0000256" key="3">
    <source>
        <dbReference type="ARBA" id="ARBA00022989"/>
    </source>
</evidence>
<evidence type="ECO:0000256" key="5">
    <source>
        <dbReference type="SAM" id="MobiDB-lite"/>
    </source>
</evidence>
<dbReference type="PANTHER" id="PTHR13396">
    <property type="entry name" value="NEDD4 FAMILY INTERACTING PROTEIN 1/2"/>
    <property type="match status" value="1"/>
</dbReference>
<dbReference type="GO" id="GO:0016020">
    <property type="term" value="C:membrane"/>
    <property type="evidence" value="ECO:0007669"/>
    <property type="project" value="UniProtKB-SubCell"/>
</dbReference>
<comment type="subcellular location">
    <subcellularLocation>
        <location evidence="1">Membrane</location>
        <topology evidence="1">Multi-pass membrane protein</topology>
    </subcellularLocation>
</comment>
<feature type="transmembrane region" description="Helical" evidence="6">
    <location>
        <begin position="176"/>
        <end position="199"/>
    </location>
</feature>
<dbReference type="GO" id="GO:0050699">
    <property type="term" value="F:WW domain binding"/>
    <property type="evidence" value="ECO:0007669"/>
    <property type="project" value="TreeGrafter"/>
</dbReference>
<evidence type="ECO:0000256" key="1">
    <source>
        <dbReference type="ARBA" id="ARBA00004141"/>
    </source>
</evidence>
<feature type="transmembrane region" description="Helical" evidence="6">
    <location>
        <begin position="115"/>
        <end position="139"/>
    </location>
</feature>
<keyword evidence="2 6" id="KW-0812">Transmembrane</keyword>
<gene>
    <name evidence="7" type="ORF">QYM36_010674</name>
</gene>
<name>A0AA88L261_ARTSF</name>
<dbReference type="GO" id="GO:0006511">
    <property type="term" value="P:ubiquitin-dependent protein catabolic process"/>
    <property type="evidence" value="ECO:0007669"/>
    <property type="project" value="TreeGrafter"/>
</dbReference>
<dbReference type="GO" id="GO:0031398">
    <property type="term" value="P:positive regulation of protein ubiquitination"/>
    <property type="evidence" value="ECO:0007669"/>
    <property type="project" value="TreeGrafter"/>
</dbReference>
<dbReference type="Proteomes" id="UP001187531">
    <property type="component" value="Unassembled WGS sequence"/>
</dbReference>
<dbReference type="GO" id="GO:0005794">
    <property type="term" value="C:Golgi apparatus"/>
    <property type="evidence" value="ECO:0007669"/>
    <property type="project" value="TreeGrafter"/>
</dbReference>
<evidence type="ECO:0008006" key="9">
    <source>
        <dbReference type="Google" id="ProtNLM"/>
    </source>
</evidence>
<evidence type="ECO:0000313" key="8">
    <source>
        <dbReference type="Proteomes" id="UP001187531"/>
    </source>
</evidence>
<reference evidence="7" key="1">
    <citation type="submission" date="2023-07" db="EMBL/GenBank/DDBJ databases">
        <title>Chromosome-level genome assembly of Artemia franciscana.</title>
        <authorList>
            <person name="Jo E."/>
        </authorList>
    </citation>
    <scope>NUCLEOTIDE SEQUENCE</scope>
    <source>
        <tissue evidence="7">Whole body</tissue>
    </source>
</reference>
<comment type="caution">
    <text evidence="7">The sequence shown here is derived from an EMBL/GenBank/DDBJ whole genome shotgun (WGS) entry which is preliminary data.</text>
</comment>
<organism evidence="7 8">
    <name type="scientific">Artemia franciscana</name>
    <name type="common">Brine shrimp</name>
    <name type="synonym">Artemia sanfranciscana</name>
    <dbReference type="NCBI Taxonomy" id="6661"/>
    <lineage>
        <taxon>Eukaryota</taxon>
        <taxon>Metazoa</taxon>
        <taxon>Ecdysozoa</taxon>
        <taxon>Arthropoda</taxon>
        <taxon>Crustacea</taxon>
        <taxon>Branchiopoda</taxon>
        <taxon>Anostraca</taxon>
        <taxon>Artemiidae</taxon>
        <taxon>Artemia</taxon>
    </lineage>
</organism>
<evidence type="ECO:0000256" key="4">
    <source>
        <dbReference type="ARBA" id="ARBA00023136"/>
    </source>
</evidence>
<dbReference type="CDD" id="cd22212">
    <property type="entry name" value="NDFIP-like"/>
    <property type="match status" value="1"/>
</dbReference>
<feature type="transmembrane region" description="Helical" evidence="6">
    <location>
        <begin position="146"/>
        <end position="164"/>
    </location>
</feature>
<dbReference type="GO" id="GO:0005783">
    <property type="term" value="C:endoplasmic reticulum"/>
    <property type="evidence" value="ECO:0007669"/>
    <property type="project" value="TreeGrafter"/>
</dbReference>
<evidence type="ECO:0000313" key="7">
    <source>
        <dbReference type="EMBL" id="KAK2716173.1"/>
    </source>
</evidence>
<dbReference type="GO" id="GO:0030001">
    <property type="term" value="P:metal ion transport"/>
    <property type="evidence" value="ECO:0007669"/>
    <property type="project" value="InterPro"/>
</dbReference>
<feature type="region of interest" description="Disordered" evidence="5">
    <location>
        <begin position="1"/>
        <end position="33"/>
    </location>
</feature>
<dbReference type="EMBL" id="JAVRJZ010000012">
    <property type="protein sequence ID" value="KAK2716174.1"/>
    <property type="molecule type" value="Genomic_DNA"/>
</dbReference>
<dbReference type="Pfam" id="PF10176">
    <property type="entry name" value="NEDD4_Bsd2"/>
    <property type="match status" value="1"/>
</dbReference>
<dbReference type="AlphaFoldDB" id="A0AA88L261"/>
<dbReference type="GO" id="GO:0007034">
    <property type="term" value="P:vacuolar transport"/>
    <property type="evidence" value="ECO:0007669"/>
    <property type="project" value="InterPro"/>
</dbReference>
<accession>A0AA88L261</accession>
<sequence>MQTNGPNPPSATDERADQNLNNLNDAPMGIAPPAYDELMEGAVPKNEMSAPPAYEESTVLPSYDQVAREKAQEVQQNVNMDGEPRAVRSSAVTVFSVDSNAPRRPNSDMVLGTDFIFLLAFLVTFLFNWVGFLLCTCVCQSIAGRYGALSGLGLSLVKWALIVKQHTDLISDENRWLWYLLLMLGLTLCIRATVIYQCIKTAWHRRERVILYA</sequence>
<keyword evidence="3 6" id="KW-1133">Transmembrane helix</keyword>
<dbReference type="InterPro" id="IPR019325">
    <property type="entry name" value="NEDD4/Bsd2"/>
</dbReference>
<evidence type="ECO:0000256" key="6">
    <source>
        <dbReference type="SAM" id="Phobius"/>
    </source>
</evidence>
<keyword evidence="8" id="KW-1185">Reference proteome</keyword>
<protein>
    <recommendedName>
        <fullName evidence="9">NEDD4 family-interacting protein 1-like</fullName>
    </recommendedName>
</protein>
<dbReference type="EMBL" id="JAVRJZ010000012">
    <property type="protein sequence ID" value="KAK2716173.1"/>
    <property type="molecule type" value="Genomic_DNA"/>
</dbReference>
<keyword evidence="4 6" id="KW-0472">Membrane</keyword>